<reference evidence="1" key="1">
    <citation type="submission" date="2022-08" db="EMBL/GenBank/DDBJ databases">
        <authorList>
            <consortium name="DOE Joint Genome Institute"/>
            <person name="Min B."/>
            <person name="Sierra-Patev S."/>
            <person name="Naranjo-Ortiz M."/>
            <person name="Looney B."/>
            <person name="Konkel Z."/>
            <person name="Slot J.C."/>
            <person name="Sakamoto Y."/>
            <person name="Steenwyk J.L."/>
            <person name="Rokas A."/>
            <person name="Carro J."/>
            <person name="Camarero S."/>
            <person name="Ferreira P."/>
            <person name="Molpeceres G."/>
            <person name="Ruiz-duenas F.J."/>
            <person name="Serrano A."/>
            <person name="Henrissat B."/>
            <person name="Drula E."/>
            <person name="Hughes K.W."/>
            <person name="Mata J.L."/>
            <person name="Ishikawa N.K."/>
            <person name="Vargas-Isla R."/>
            <person name="Ushijima S."/>
            <person name="Smith C.A."/>
            <person name="Ahrendt S."/>
            <person name="Andreopoulos W."/>
            <person name="He G."/>
            <person name="LaButti K."/>
            <person name="Lipzen A."/>
            <person name="Ng V."/>
            <person name="Riley R."/>
            <person name="Sandor L."/>
            <person name="Barry K."/>
            <person name="Martinez A.T."/>
            <person name="Xiao Y."/>
            <person name="Gibbons J.G."/>
            <person name="Terashima K."/>
            <person name="Hibbett D.S."/>
            <person name="Grigoriev I.V."/>
        </authorList>
    </citation>
    <scope>NUCLEOTIDE SEQUENCE</scope>
    <source>
        <strain evidence="1">ET3784</strain>
    </source>
</reference>
<evidence type="ECO:0000313" key="2">
    <source>
        <dbReference type="Proteomes" id="UP001176059"/>
    </source>
</evidence>
<protein>
    <submittedName>
        <fullName evidence="1">Uncharacterized protein</fullName>
    </submittedName>
</protein>
<evidence type="ECO:0000313" key="1">
    <source>
        <dbReference type="EMBL" id="KAJ3722170.1"/>
    </source>
</evidence>
<gene>
    <name evidence="1" type="ORF">DFJ43DRAFT_1093484</name>
</gene>
<reference evidence="1" key="2">
    <citation type="journal article" date="2023" name="Proc. Natl. Acad. Sci. U.S.A.">
        <title>A global phylogenomic analysis of the shiitake genus Lentinula.</title>
        <authorList>
            <person name="Sierra-Patev S."/>
            <person name="Min B."/>
            <person name="Naranjo-Ortiz M."/>
            <person name="Looney B."/>
            <person name="Konkel Z."/>
            <person name="Slot J.C."/>
            <person name="Sakamoto Y."/>
            <person name="Steenwyk J.L."/>
            <person name="Rokas A."/>
            <person name="Carro J."/>
            <person name="Camarero S."/>
            <person name="Ferreira P."/>
            <person name="Molpeceres G."/>
            <person name="Ruiz-Duenas F.J."/>
            <person name="Serrano A."/>
            <person name="Henrissat B."/>
            <person name="Drula E."/>
            <person name="Hughes K.W."/>
            <person name="Mata J.L."/>
            <person name="Ishikawa N.K."/>
            <person name="Vargas-Isla R."/>
            <person name="Ushijima S."/>
            <person name="Smith C.A."/>
            <person name="Donoghue J."/>
            <person name="Ahrendt S."/>
            <person name="Andreopoulos W."/>
            <person name="He G."/>
            <person name="LaButti K."/>
            <person name="Lipzen A."/>
            <person name="Ng V."/>
            <person name="Riley R."/>
            <person name="Sandor L."/>
            <person name="Barry K."/>
            <person name="Martinez A.T."/>
            <person name="Xiao Y."/>
            <person name="Gibbons J.G."/>
            <person name="Terashima K."/>
            <person name="Grigoriev I.V."/>
            <person name="Hibbett D."/>
        </authorList>
    </citation>
    <scope>NUCLEOTIDE SEQUENCE</scope>
    <source>
        <strain evidence="1">ET3784</strain>
    </source>
</reference>
<dbReference type="AlphaFoldDB" id="A0AA38MWM3"/>
<accession>A0AA38MWM3</accession>
<organism evidence="1 2">
    <name type="scientific">Lentinula guzmanii</name>
    <dbReference type="NCBI Taxonomy" id="2804957"/>
    <lineage>
        <taxon>Eukaryota</taxon>
        <taxon>Fungi</taxon>
        <taxon>Dikarya</taxon>
        <taxon>Basidiomycota</taxon>
        <taxon>Agaricomycotina</taxon>
        <taxon>Agaricomycetes</taxon>
        <taxon>Agaricomycetidae</taxon>
        <taxon>Agaricales</taxon>
        <taxon>Marasmiineae</taxon>
        <taxon>Omphalotaceae</taxon>
        <taxon>Lentinula</taxon>
    </lineage>
</organism>
<proteinExistence type="predicted"/>
<dbReference type="Proteomes" id="UP001176059">
    <property type="component" value="Unassembled WGS sequence"/>
</dbReference>
<dbReference type="EMBL" id="JANVFO010000056">
    <property type="protein sequence ID" value="KAJ3722170.1"/>
    <property type="molecule type" value="Genomic_DNA"/>
</dbReference>
<name>A0AA38MWM3_9AGAR</name>
<sequence>MGILVLETFRIFAFFLHGISAHDLESHLRFDNFVIKRRDTSFSSTLKNFSPFPFSHFHHHISFIVIRSNVAMKPTIVLVF</sequence>
<keyword evidence="2" id="KW-1185">Reference proteome</keyword>
<comment type="caution">
    <text evidence="1">The sequence shown here is derived from an EMBL/GenBank/DDBJ whole genome shotgun (WGS) entry which is preliminary data.</text>
</comment>